<dbReference type="InterPro" id="IPR025420">
    <property type="entry name" value="DUF4143"/>
</dbReference>
<dbReference type="PANTHER" id="PTHR33295">
    <property type="entry name" value="ATPASE"/>
    <property type="match status" value="1"/>
</dbReference>
<protein>
    <recommendedName>
        <fullName evidence="1">DUF4143 domain-containing protein</fullName>
    </recommendedName>
</protein>
<evidence type="ECO:0000313" key="3">
    <source>
        <dbReference type="Proteomes" id="UP000187464"/>
    </source>
</evidence>
<dbReference type="PANTHER" id="PTHR33295:SF7">
    <property type="entry name" value="ATPASE"/>
    <property type="match status" value="1"/>
</dbReference>
<accession>A0A1R3TCN8</accession>
<gene>
    <name evidence="2" type="ORF">PSM36_2966</name>
</gene>
<organism evidence="2 3">
    <name type="scientific">Proteiniphilum saccharofermentans</name>
    <dbReference type="NCBI Taxonomy" id="1642647"/>
    <lineage>
        <taxon>Bacteria</taxon>
        <taxon>Pseudomonadati</taxon>
        <taxon>Bacteroidota</taxon>
        <taxon>Bacteroidia</taxon>
        <taxon>Bacteroidales</taxon>
        <taxon>Dysgonomonadaceae</taxon>
        <taxon>Proteiniphilum</taxon>
    </lineage>
</organism>
<dbReference type="Proteomes" id="UP000187464">
    <property type="component" value="Chromosome I"/>
</dbReference>
<proteinExistence type="predicted"/>
<dbReference type="EMBL" id="LT605205">
    <property type="protein sequence ID" value="SCD21755.1"/>
    <property type="molecule type" value="Genomic_DNA"/>
</dbReference>
<dbReference type="KEGG" id="psac:PSM36_2966"/>
<evidence type="ECO:0000313" key="2">
    <source>
        <dbReference type="EMBL" id="SCD21755.1"/>
    </source>
</evidence>
<dbReference type="AlphaFoldDB" id="A0A1R3TCN8"/>
<dbReference type="RefSeq" id="WP_232001466.1">
    <property type="nucleotide sequence ID" value="NZ_LT605205.1"/>
</dbReference>
<feature type="domain" description="DUF4143" evidence="1">
    <location>
        <begin position="24"/>
        <end position="147"/>
    </location>
</feature>
<evidence type="ECO:0000259" key="1">
    <source>
        <dbReference type="Pfam" id="PF13635"/>
    </source>
</evidence>
<dbReference type="STRING" id="1642647.PSM36_2966"/>
<sequence length="209" mass="23851">MKYKPNRKRWRYCVNFGGSGYLSKDVREAFTIMERAFLLELVYPATSVQVPIEVSFRRAPKLCWVDTGLVNFAANLQVELLGKADILDSWKGTIAEQIVAQELRVLLNNAHIEHLNFWIRNKKGSNAEVDFIWQQGTHIIPIEVKSGTNAHLRSIQSFMDLSAGNTAVRIWSEKYSVDTVRTPKGKSFKLLNIPFYYAGALPMLLGREM</sequence>
<reference evidence="2 3" key="1">
    <citation type="submission" date="2016-08" db="EMBL/GenBank/DDBJ databases">
        <authorList>
            <person name="Seilhamer J.J."/>
        </authorList>
    </citation>
    <scope>NUCLEOTIDE SEQUENCE [LARGE SCALE GENOMIC DNA]</scope>
    <source>
        <strain evidence="2">M3/6</strain>
    </source>
</reference>
<keyword evidence="3" id="KW-1185">Reference proteome</keyword>
<name>A0A1R3TCN8_9BACT</name>
<dbReference type="Pfam" id="PF13635">
    <property type="entry name" value="DUF4143"/>
    <property type="match status" value="1"/>
</dbReference>